<gene>
    <name evidence="1" type="ORF">CLODIP_2_CD00986</name>
</gene>
<sequence length="176" mass="20533">MKREGFIERADTMPTWINYQTEYLRSGRNDAKFFGLTKSNRRIYLARTLHKGYYVPGYAVDGVGYFVSKKLQPFQTKNFQVLTGMEVEFSKCHEKGIAAVERDKTRYLIGSFCIEDKRFCGLVLDNIICCINFDGKIYTKEAPDFEFIAKKSHRVRRGGLKMKENSRLNVERLARK</sequence>
<evidence type="ECO:0000313" key="1">
    <source>
        <dbReference type="EMBL" id="CAB3386999.1"/>
    </source>
</evidence>
<protein>
    <submittedName>
        <fullName evidence="1">Uncharacterized protein</fullName>
    </submittedName>
</protein>
<reference evidence="1 2" key="1">
    <citation type="submission" date="2020-04" db="EMBL/GenBank/DDBJ databases">
        <authorList>
            <person name="Alioto T."/>
            <person name="Alioto T."/>
            <person name="Gomez Garrido J."/>
        </authorList>
    </citation>
    <scope>NUCLEOTIDE SEQUENCE [LARGE SCALE GENOMIC DNA]</scope>
</reference>
<organism evidence="1 2">
    <name type="scientific">Cloeon dipterum</name>
    <dbReference type="NCBI Taxonomy" id="197152"/>
    <lineage>
        <taxon>Eukaryota</taxon>
        <taxon>Metazoa</taxon>
        <taxon>Ecdysozoa</taxon>
        <taxon>Arthropoda</taxon>
        <taxon>Hexapoda</taxon>
        <taxon>Insecta</taxon>
        <taxon>Pterygota</taxon>
        <taxon>Palaeoptera</taxon>
        <taxon>Ephemeroptera</taxon>
        <taxon>Pisciforma</taxon>
        <taxon>Baetidae</taxon>
        <taxon>Cloeon</taxon>
    </lineage>
</organism>
<name>A0A8S1E1W2_9INSE</name>
<dbReference type="Proteomes" id="UP000494165">
    <property type="component" value="Unassembled WGS sequence"/>
</dbReference>
<proteinExistence type="predicted"/>
<keyword evidence="2" id="KW-1185">Reference proteome</keyword>
<evidence type="ECO:0000313" key="2">
    <source>
        <dbReference type="Proteomes" id="UP000494165"/>
    </source>
</evidence>
<comment type="caution">
    <text evidence="1">The sequence shown here is derived from an EMBL/GenBank/DDBJ whole genome shotgun (WGS) entry which is preliminary data.</text>
</comment>
<dbReference type="EMBL" id="CADEPI010000527">
    <property type="protein sequence ID" value="CAB3386999.1"/>
    <property type="molecule type" value="Genomic_DNA"/>
</dbReference>
<accession>A0A8S1E1W2</accession>
<dbReference type="AlphaFoldDB" id="A0A8S1E1W2"/>